<dbReference type="PANTHER" id="PTHR48050">
    <property type="entry name" value="STEROL 3-BETA-GLUCOSYLTRANSFERASE"/>
    <property type="match status" value="1"/>
</dbReference>
<accession>A0A7W9HIQ9</accession>
<dbReference type="Pfam" id="PF06722">
    <property type="entry name" value="EryCIII-like_C"/>
    <property type="match status" value="1"/>
</dbReference>
<dbReference type="InterPro" id="IPR010610">
    <property type="entry name" value="EryCIII-like_C"/>
</dbReference>
<comment type="caution">
    <text evidence="6">The sequence shown here is derived from an EMBL/GenBank/DDBJ whole genome shotgun (WGS) entry which is preliminary data.</text>
</comment>
<dbReference type="InterPro" id="IPR048284">
    <property type="entry name" value="EryCIII-like_N"/>
</dbReference>
<evidence type="ECO:0000256" key="2">
    <source>
        <dbReference type="ARBA" id="ARBA00022676"/>
    </source>
</evidence>
<reference evidence="6 7" key="1">
    <citation type="submission" date="2020-08" db="EMBL/GenBank/DDBJ databases">
        <title>Sequencing the genomes of 1000 actinobacteria strains.</title>
        <authorList>
            <person name="Klenk H.-P."/>
        </authorList>
    </citation>
    <scope>NUCLEOTIDE SEQUENCE [LARGE SCALE GENOMIC DNA]</scope>
    <source>
        <strain evidence="6 7">DSM 45486</strain>
    </source>
</reference>
<keyword evidence="7" id="KW-1185">Reference proteome</keyword>
<protein>
    <submittedName>
        <fullName evidence="6">UDP:flavonoid glycosyltransferase YjiC (YdhE family)</fullName>
    </submittedName>
</protein>
<dbReference type="AlphaFoldDB" id="A0A7W9HIQ9"/>
<dbReference type="InterPro" id="IPR002213">
    <property type="entry name" value="UDP_glucos_trans"/>
</dbReference>
<dbReference type="CDD" id="cd03784">
    <property type="entry name" value="GT1_Gtf-like"/>
    <property type="match status" value="1"/>
</dbReference>
<dbReference type="PANTHER" id="PTHR48050:SF13">
    <property type="entry name" value="STEROL 3-BETA-GLUCOSYLTRANSFERASE UGT80A2"/>
    <property type="match status" value="1"/>
</dbReference>
<feature type="domain" description="Erythromycin biosynthesis protein CIII-like N-terminal" evidence="5">
    <location>
        <begin position="28"/>
        <end position="216"/>
    </location>
</feature>
<organism evidence="6 7">
    <name type="scientific">Saccharothrix ecbatanensis</name>
    <dbReference type="NCBI Taxonomy" id="1105145"/>
    <lineage>
        <taxon>Bacteria</taxon>
        <taxon>Bacillati</taxon>
        <taxon>Actinomycetota</taxon>
        <taxon>Actinomycetes</taxon>
        <taxon>Pseudonocardiales</taxon>
        <taxon>Pseudonocardiaceae</taxon>
        <taxon>Saccharothrix</taxon>
    </lineage>
</organism>
<evidence type="ECO:0000259" key="5">
    <source>
        <dbReference type="Pfam" id="PF21036"/>
    </source>
</evidence>
<evidence type="ECO:0000256" key="1">
    <source>
        <dbReference type="ARBA" id="ARBA00006962"/>
    </source>
</evidence>
<keyword evidence="2" id="KW-0328">Glycosyltransferase</keyword>
<keyword evidence="3 6" id="KW-0808">Transferase</keyword>
<gene>
    <name evidence="6" type="ORF">F4560_002648</name>
</gene>
<comment type="similarity">
    <text evidence="1">Belongs to the glycosyltransferase 28 family.</text>
</comment>
<feature type="domain" description="Erythromycin biosynthesis protein CIII-like C-terminal" evidence="4">
    <location>
        <begin position="241"/>
        <end position="378"/>
    </location>
</feature>
<dbReference type="RefSeq" id="WP_184919868.1">
    <property type="nucleotide sequence ID" value="NZ_JACHMO010000001.1"/>
</dbReference>
<dbReference type="GO" id="GO:0008194">
    <property type="term" value="F:UDP-glycosyltransferase activity"/>
    <property type="evidence" value="ECO:0007669"/>
    <property type="project" value="InterPro"/>
</dbReference>
<sequence length="381" mass="39709">MRILFSSLGSHGHTFPLVPLAVAASELGHDVTFVTTDTFADALTAQGIEHVTGGMDMLEAFELGNASPAARKTKDFDPRRVSAVFGSILARRHAADLAPIIVDRKPDLVVHEVANVGVALAARAAETPAVCHSFGKYWLPSGPLADIRLHLAEVAAEYGVEVPDGDVMRFGNPYLDICPPSLQDPDFLATATDRISLRPVPFAEPGGLPSWVLEHREPLVYLTLGTAFATVGVLRTAIEGLAGLGAKVLVAVGPTVEVDALGDVPDNVVVVPWLPQADLLPYADLVVHHGGAGTTMGTLGAGVPHLVLPQGADQFGNAAMVTDAGLGDRVLGAEVTAEVIAAKAHRLLTDDAVRDAARAMADEVAAMPSPHDVAGALLDYA</sequence>
<dbReference type="InterPro" id="IPR050426">
    <property type="entry name" value="Glycosyltransferase_28"/>
</dbReference>
<name>A0A7W9HIQ9_9PSEU</name>
<dbReference type="GO" id="GO:0016758">
    <property type="term" value="F:hexosyltransferase activity"/>
    <property type="evidence" value="ECO:0007669"/>
    <property type="project" value="UniProtKB-ARBA"/>
</dbReference>
<dbReference type="FunFam" id="3.40.50.2000:FF:000072">
    <property type="entry name" value="Glycosyl transferase"/>
    <property type="match status" value="1"/>
</dbReference>
<proteinExistence type="inferred from homology"/>
<evidence type="ECO:0000313" key="6">
    <source>
        <dbReference type="EMBL" id="MBB5802880.1"/>
    </source>
</evidence>
<evidence type="ECO:0000259" key="4">
    <source>
        <dbReference type="Pfam" id="PF06722"/>
    </source>
</evidence>
<evidence type="ECO:0000256" key="3">
    <source>
        <dbReference type="ARBA" id="ARBA00022679"/>
    </source>
</evidence>
<dbReference type="Proteomes" id="UP000552097">
    <property type="component" value="Unassembled WGS sequence"/>
</dbReference>
<dbReference type="Pfam" id="PF21036">
    <property type="entry name" value="EryCIII-like_N"/>
    <property type="match status" value="1"/>
</dbReference>
<dbReference type="SUPFAM" id="SSF53756">
    <property type="entry name" value="UDP-Glycosyltransferase/glycogen phosphorylase"/>
    <property type="match status" value="1"/>
</dbReference>
<dbReference type="EMBL" id="JACHMO010000001">
    <property type="protein sequence ID" value="MBB5802880.1"/>
    <property type="molecule type" value="Genomic_DNA"/>
</dbReference>
<evidence type="ECO:0000313" key="7">
    <source>
        <dbReference type="Proteomes" id="UP000552097"/>
    </source>
</evidence>
<dbReference type="Gene3D" id="3.40.50.2000">
    <property type="entry name" value="Glycogen Phosphorylase B"/>
    <property type="match status" value="2"/>
</dbReference>
<dbReference type="GO" id="GO:0017000">
    <property type="term" value="P:antibiotic biosynthetic process"/>
    <property type="evidence" value="ECO:0007669"/>
    <property type="project" value="UniProtKB-ARBA"/>
</dbReference>